<evidence type="ECO:0000256" key="1">
    <source>
        <dbReference type="SAM" id="MobiDB-lite"/>
    </source>
</evidence>
<evidence type="ECO:0000313" key="2">
    <source>
        <dbReference type="EMBL" id="VDC28057.1"/>
    </source>
</evidence>
<organism evidence="2 3">
    <name type="scientific">Pseudogemmobacter humi</name>
    <dbReference type="NCBI Taxonomy" id="2483812"/>
    <lineage>
        <taxon>Bacteria</taxon>
        <taxon>Pseudomonadati</taxon>
        <taxon>Pseudomonadota</taxon>
        <taxon>Alphaproteobacteria</taxon>
        <taxon>Rhodobacterales</taxon>
        <taxon>Paracoccaceae</taxon>
        <taxon>Pseudogemmobacter</taxon>
    </lineage>
</organism>
<gene>
    <name evidence="2" type="ORF">XINFAN_02006</name>
</gene>
<dbReference type="AlphaFoldDB" id="A0A3P5XH83"/>
<dbReference type="Proteomes" id="UP000277498">
    <property type="component" value="Unassembled WGS sequence"/>
</dbReference>
<keyword evidence="3" id="KW-1185">Reference proteome</keyword>
<feature type="region of interest" description="Disordered" evidence="1">
    <location>
        <begin position="203"/>
        <end position="224"/>
    </location>
</feature>
<evidence type="ECO:0000313" key="3">
    <source>
        <dbReference type="Proteomes" id="UP000277498"/>
    </source>
</evidence>
<accession>A0A3P5XH83</accession>
<dbReference type="EMBL" id="UXAW01000066">
    <property type="protein sequence ID" value="VDC28057.1"/>
    <property type="molecule type" value="Genomic_DNA"/>
</dbReference>
<reference evidence="2 3" key="1">
    <citation type="submission" date="2018-11" db="EMBL/GenBank/DDBJ databases">
        <authorList>
            <person name="Criscuolo A."/>
        </authorList>
    </citation>
    <scope>NUCLEOTIDE SEQUENCE [LARGE SCALE GENOMIC DNA]</scope>
    <source>
        <strain evidence="2">ACIP111625</strain>
    </source>
</reference>
<feature type="region of interest" description="Disordered" evidence="1">
    <location>
        <begin position="24"/>
        <end position="75"/>
    </location>
</feature>
<name>A0A3P5XH83_9RHOB</name>
<sequence>MAASASIGASAFAAVNAIRGAAAVAHPQQPRLKASPGGRAGIAKARSPVSRSQRKCSPGSTRASGKAGSLAQSDAQTLAAPIAHQDAGGDYPRARHRGRLVTCGLAAAPEAAQMEPGLVLMTGAGIAAPSGAPVRSPGSSVDDLIGWLAKSSHGSPPAAPVAALDAERDRQEVGDKIDQYLIATQWVALQIGRSRVGSFSALKYPRRRQPTPGPGASCPVIASPGRFAAGPATVRRRASRRG</sequence>
<protein>
    <submittedName>
        <fullName evidence="2">Uncharacterized protein</fullName>
    </submittedName>
</protein>
<proteinExistence type="predicted"/>